<reference evidence="2" key="1">
    <citation type="journal article" date="2012" name="Mol. Plant Microbe Interact.">
        <title>A highly conserved effector in Fusarium oxysporum is required for full virulence on Arabidopsis.</title>
        <authorList>
            <person name="Thatcher L.F."/>
            <person name="Gardiner D.M."/>
            <person name="Kazan K."/>
            <person name="Manners J."/>
        </authorList>
    </citation>
    <scope>NUCLEOTIDE SEQUENCE [LARGE SCALE GENOMIC DNA]</scope>
    <source>
        <strain evidence="2">Fo5176</strain>
    </source>
</reference>
<name>A0A0D2YAU5_FUSOF</name>
<dbReference type="AlphaFoldDB" id="A0A0D2YAU5"/>
<evidence type="ECO:0000313" key="2">
    <source>
        <dbReference type="Proteomes" id="UP000002489"/>
    </source>
</evidence>
<accession>A0A0D2YAU5</accession>
<organism evidence="1 2">
    <name type="scientific">Fusarium oxysporum (strain Fo5176)</name>
    <name type="common">Fusarium vascular wilt</name>
    <dbReference type="NCBI Taxonomy" id="660025"/>
    <lineage>
        <taxon>Eukaryota</taxon>
        <taxon>Fungi</taxon>
        <taxon>Dikarya</taxon>
        <taxon>Ascomycota</taxon>
        <taxon>Pezizomycotina</taxon>
        <taxon>Sordariomycetes</taxon>
        <taxon>Hypocreomycetidae</taxon>
        <taxon>Hypocreales</taxon>
        <taxon>Nectriaceae</taxon>
        <taxon>Fusarium</taxon>
        <taxon>Fusarium oxysporum species complex</taxon>
    </lineage>
</organism>
<sequence length="99" mass="10772">MSVYSARVATAVKADPSRLILTKDEARMTTSPPDTVPMKHRQSAICQCDEVKPKISELIAVPRRLKMSIVLPPNLSAMVPQNIDVRACAAKNSASKKPT</sequence>
<dbReference type="Proteomes" id="UP000002489">
    <property type="component" value="Unassembled WGS sequence"/>
</dbReference>
<protein>
    <submittedName>
        <fullName evidence="1">Uncharacterized protein</fullName>
    </submittedName>
</protein>
<proteinExistence type="predicted"/>
<dbReference type="EnsemblFungi" id="FOXG_13423T0">
    <property type="protein sequence ID" value="FOXG_13423P0"/>
    <property type="gene ID" value="FOXG_13423"/>
</dbReference>
<reference evidence="1" key="2">
    <citation type="submission" date="2025-08" db="UniProtKB">
        <authorList>
            <consortium name="EnsemblFungi"/>
        </authorList>
    </citation>
    <scope>IDENTIFICATION</scope>
    <source>
        <strain evidence="1">4287 / CBS 123668 / FGSC 9935 / NRRL 34936</strain>
    </source>
</reference>
<evidence type="ECO:0000313" key="1">
    <source>
        <dbReference type="EnsemblFungi" id="FOXG_13423P0"/>
    </source>
</evidence>